<dbReference type="Proteomes" id="UP000794436">
    <property type="component" value="Unassembled WGS sequence"/>
</dbReference>
<organism evidence="1 2">
    <name type="scientific">Pythium oligandrum</name>
    <name type="common">Mycoparasitic fungus</name>
    <dbReference type="NCBI Taxonomy" id="41045"/>
    <lineage>
        <taxon>Eukaryota</taxon>
        <taxon>Sar</taxon>
        <taxon>Stramenopiles</taxon>
        <taxon>Oomycota</taxon>
        <taxon>Peronosporomycetes</taxon>
        <taxon>Pythiales</taxon>
        <taxon>Pythiaceae</taxon>
        <taxon>Pythium</taxon>
    </lineage>
</organism>
<proteinExistence type="predicted"/>
<gene>
    <name evidence="1" type="ORF">Poli38472_008811</name>
</gene>
<sequence>MDSLVATYPITLPALTPIDDVLEPAPAVVAGTALNMGDLTLALRDVADRELLSPPALAQARVRANALEDVFVDAIYRRSTASQANSHATILETIKTNHEKTQTAIQAAIKAASRELFQAMNARMDHQDAVTWNESAARHNRQCGRVEWRAVRKVKEGPGAFLLPHPVRLPADLSQLSVNEPVPPQFFPASATALEAWTHDQISILSMLLNETFDIQDDDTLSTRRAKVHTFLAHY</sequence>
<dbReference type="AlphaFoldDB" id="A0A8K1C4A5"/>
<evidence type="ECO:0000313" key="1">
    <source>
        <dbReference type="EMBL" id="TMW56163.1"/>
    </source>
</evidence>
<name>A0A8K1C4A5_PYTOL</name>
<comment type="caution">
    <text evidence="1">The sequence shown here is derived from an EMBL/GenBank/DDBJ whole genome shotgun (WGS) entry which is preliminary data.</text>
</comment>
<reference evidence="1" key="1">
    <citation type="submission" date="2019-03" db="EMBL/GenBank/DDBJ databases">
        <title>Long read genome sequence of the mycoparasitic Pythium oligandrum ATCC 38472 isolated from sugarbeet rhizosphere.</title>
        <authorList>
            <person name="Gaulin E."/>
        </authorList>
    </citation>
    <scope>NUCLEOTIDE SEQUENCE</scope>
    <source>
        <strain evidence="1">ATCC 38472_TT</strain>
    </source>
</reference>
<accession>A0A8K1C4A5</accession>
<evidence type="ECO:0000313" key="2">
    <source>
        <dbReference type="Proteomes" id="UP000794436"/>
    </source>
</evidence>
<dbReference type="OrthoDB" id="108589at2759"/>
<keyword evidence="2" id="KW-1185">Reference proteome</keyword>
<dbReference type="EMBL" id="SPLM01000146">
    <property type="protein sequence ID" value="TMW56163.1"/>
    <property type="molecule type" value="Genomic_DNA"/>
</dbReference>
<protein>
    <submittedName>
        <fullName evidence="1">Uncharacterized protein</fullName>
    </submittedName>
</protein>